<keyword evidence="4" id="KW-1185">Reference proteome</keyword>
<feature type="domain" description="F-box" evidence="1">
    <location>
        <begin position="36"/>
        <end position="73"/>
    </location>
</feature>
<dbReference type="CDD" id="cd22112">
    <property type="entry name" value="F-box_FBXO47"/>
    <property type="match status" value="1"/>
</dbReference>
<dbReference type="PANTHER" id="PTHR34098:SF1">
    <property type="entry name" value="F-BOX ONLY PROTEIN 47"/>
    <property type="match status" value="1"/>
</dbReference>
<organism evidence="3 4">
    <name type="scientific">Octopus vulgaris</name>
    <name type="common">Common octopus</name>
    <dbReference type="NCBI Taxonomy" id="6645"/>
    <lineage>
        <taxon>Eukaryota</taxon>
        <taxon>Metazoa</taxon>
        <taxon>Spiralia</taxon>
        <taxon>Lophotrochozoa</taxon>
        <taxon>Mollusca</taxon>
        <taxon>Cephalopoda</taxon>
        <taxon>Coleoidea</taxon>
        <taxon>Octopodiformes</taxon>
        <taxon>Octopoda</taxon>
        <taxon>Incirrata</taxon>
        <taxon>Octopodidae</taxon>
        <taxon>Octopus</taxon>
    </lineage>
</organism>
<gene>
    <name evidence="3" type="ORF">OCTVUL_1B024188</name>
</gene>
<accession>A0AA36F8W1</accession>
<dbReference type="InterPro" id="IPR036047">
    <property type="entry name" value="F-box-like_dom_sf"/>
</dbReference>
<name>A0AA36F8W1_OCTVU</name>
<sequence length="464" mass="53532">MDFKSFLTAKKPRRSNRLEMKKIENTVKHRHLGYFDILPLELKFHLLTYLSVDDLSILTITSKAMRNLIDGFKTTRPSGRHLLPNPFHHEILTQSEKDEYYYRFKQLVGPGPEDVVVAIVVTGAAISVVVMKCLLMKRSTCLYATKDRLKFVNDFLMRIICTNSKKCENPLNCIALICFGKFLHTVVAGWDDSECQRAFDSICLHTGALRNVSTILNSKPGLHSKMECDARLFFRRVFLDHCEFVTTRSFWLSCIFKSWPMVHQAKLLYLLYGPASQNEILWFEMCDNTSENCEESVQNLGNMANAIHCLYHYNEKWTNDNAVSVVDELTSFPDQWLSENIANLMLLCGDGIASRMLISKAINGRIPELSELMSSFCTVCVKNNFNINYVVSSLWRILEVMNQPKDRIMLLNTMMDMYQRLIMDLHLYNDPEVDPQNEIYYAVSAITELTKTLLTITFKKLLPE</sequence>
<dbReference type="EMBL" id="OX597820">
    <property type="protein sequence ID" value="CAI9726323.1"/>
    <property type="molecule type" value="Genomic_DNA"/>
</dbReference>
<dbReference type="InterPro" id="IPR001810">
    <property type="entry name" value="F-box_dom"/>
</dbReference>
<dbReference type="Pfam" id="PF00646">
    <property type="entry name" value="F-box"/>
    <property type="match status" value="1"/>
</dbReference>
<proteinExistence type="predicted"/>
<feature type="domain" description="FBXO47 ARM repeats region" evidence="2">
    <location>
        <begin position="211"/>
        <end position="451"/>
    </location>
</feature>
<reference evidence="3" key="1">
    <citation type="submission" date="2023-08" db="EMBL/GenBank/DDBJ databases">
        <authorList>
            <person name="Alioto T."/>
            <person name="Alioto T."/>
            <person name="Gomez Garrido J."/>
        </authorList>
    </citation>
    <scope>NUCLEOTIDE SEQUENCE</scope>
</reference>
<dbReference type="InterPro" id="IPR056622">
    <property type="entry name" value="ARM_FBXO47"/>
</dbReference>
<dbReference type="Proteomes" id="UP001162480">
    <property type="component" value="Chromosome 7"/>
</dbReference>
<protein>
    <submittedName>
        <fullName evidence="3">F-box only protein 47-like</fullName>
    </submittedName>
</protein>
<evidence type="ECO:0000259" key="2">
    <source>
        <dbReference type="Pfam" id="PF24467"/>
    </source>
</evidence>
<dbReference type="Pfam" id="PF24467">
    <property type="entry name" value="ARM_FBXO47"/>
    <property type="match status" value="1"/>
</dbReference>
<dbReference type="SUPFAM" id="SSF81383">
    <property type="entry name" value="F-box domain"/>
    <property type="match status" value="1"/>
</dbReference>
<dbReference type="PANTHER" id="PTHR34098">
    <property type="entry name" value="F-BOX ONLY PROTEIN 47"/>
    <property type="match status" value="1"/>
</dbReference>
<evidence type="ECO:0000313" key="3">
    <source>
        <dbReference type="EMBL" id="CAI9726323.1"/>
    </source>
</evidence>
<evidence type="ECO:0000313" key="4">
    <source>
        <dbReference type="Proteomes" id="UP001162480"/>
    </source>
</evidence>
<dbReference type="AlphaFoldDB" id="A0AA36F8W1"/>
<dbReference type="InterPro" id="IPR038946">
    <property type="entry name" value="FBXO47"/>
</dbReference>
<evidence type="ECO:0000259" key="1">
    <source>
        <dbReference type="Pfam" id="PF00646"/>
    </source>
</evidence>